<protein>
    <recommendedName>
        <fullName evidence="5">WPP domain-containing protein</fullName>
    </recommendedName>
</protein>
<evidence type="ECO:0000313" key="4">
    <source>
        <dbReference type="Proteomes" id="UP000326396"/>
    </source>
</evidence>
<gene>
    <name evidence="3" type="ORF">E3N88_35151</name>
</gene>
<feature type="transmembrane region" description="Helical" evidence="2">
    <location>
        <begin position="440"/>
        <end position="459"/>
    </location>
</feature>
<feature type="region of interest" description="Disordered" evidence="1">
    <location>
        <begin position="1"/>
        <end position="28"/>
    </location>
</feature>
<feature type="compositionally biased region" description="Low complexity" evidence="1">
    <location>
        <begin position="141"/>
        <end position="151"/>
    </location>
</feature>
<name>A0A5N6M0M5_9ASTR</name>
<feature type="region of interest" description="Disordered" evidence="1">
    <location>
        <begin position="116"/>
        <end position="153"/>
    </location>
</feature>
<feature type="compositionally biased region" description="Basic and acidic residues" evidence="1">
    <location>
        <begin position="120"/>
        <end position="133"/>
    </location>
</feature>
<dbReference type="AlphaFoldDB" id="A0A5N6M0M5"/>
<evidence type="ECO:0000256" key="1">
    <source>
        <dbReference type="SAM" id="MobiDB-lite"/>
    </source>
</evidence>
<comment type="caution">
    <text evidence="3">The sequence shown here is derived from an EMBL/GenBank/DDBJ whole genome shotgun (WGS) entry which is preliminary data.</text>
</comment>
<dbReference type="PANTHER" id="PTHR34562:SF8">
    <property type="entry name" value="WPP DOMAIN-INTERACTING PROTEIN 1"/>
    <property type="match status" value="1"/>
</dbReference>
<dbReference type="EMBL" id="SZYD01000017">
    <property type="protein sequence ID" value="KAD3067271.1"/>
    <property type="molecule type" value="Genomic_DNA"/>
</dbReference>
<feature type="region of interest" description="Disordered" evidence="1">
    <location>
        <begin position="175"/>
        <end position="194"/>
    </location>
</feature>
<feature type="compositionally biased region" description="Basic and acidic residues" evidence="1">
    <location>
        <begin position="1"/>
        <end position="21"/>
    </location>
</feature>
<feature type="compositionally biased region" description="Low complexity" evidence="1">
    <location>
        <begin position="223"/>
        <end position="234"/>
    </location>
</feature>
<dbReference type="Proteomes" id="UP000326396">
    <property type="component" value="Linkage Group LG7"/>
</dbReference>
<dbReference type="InterPro" id="IPR044696">
    <property type="entry name" value="WIP1/2/3"/>
</dbReference>
<dbReference type="OrthoDB" id="680851at2759"/>
<keyword evidence="2" id="KW-0472">Membrane</keyword>
<evidence type="ECO:0000256" key="2">
    <source>
        <dbReference type="SAM" id="Phobius"/>
    </source>
</evidence>
<proteinExistence type="predicted"/>
<feature type="region of interest" description="Disordered" evidence="1">
    <location>
        <begin position="223"/>
        <end position="249"/>
    </location>
</feature>
<keyword evidence="2" id="KW-0812">Transmembrane</keyword>
<keyword evidence="4" id="KW-1185">Reference proteome</keyword>
<dbReference type="PANTHER" id="PTHR34562">
    <property type="entry name" value="WPP DOMAIN-INTERACTING PROTEIN 2"/>
    <property type="match status" value="1"/>
</dbReference>
<evidence type="ECO:0000313" key="3">
    <source>
        <dbReference type="EMBL" id="KAD3067271.1"/>
    </source>
</evidence>
<accession>A0A5N6M0M5</accession>
<keyword evidence="2" id="KW-1133">Transmembrane helix</keyword>
<reference evidence="3 4" key="1">
    <citation type="submission" date="2019-05" db="EMBL/GenBank/DDBJ databases">
        <title>Mikania micrantha, genome provides insights into the molecular mechanism of rapid growth.</title>
        <authorList>
            <person name="Liu B."/>
        </authorList>
    </citation>
    <scope>NUCLEOTIDE SEQUENCE [LARGE SCALE GENOMIC DNA]</scope>
    <source>
        <strain evidence="3">NLD-2019</strain>
        <tissue evidence="3">Leaf</tissue>
    </source>
</reference>
<sequence>MDMESGTKVKDNGKCDAENSDTKITNTTEVEVDGTIGKTGILPVGSLGLSPSPTTKGRGLRKWRRIHRQSGMETNYNFDSNRKRGMPVLPVGMKHSEGSSSSTNAMSNVLDHISGYGDLSSRKGPDFSSRADSENSEDQNSRSSTAASASRGNHEFPVVDLGFNLIGKNAGVLVQPGDQQEKGQNLTKKPRGVQIIKENSISSMDSDSRSSNFVFLQAANSMRSNGRSNGRSGNYDADESDDDRNGDILNHVAKTPFSKNGADNENVSLEEALAGENSWEVKEEKTDDDHLGSGDLDPLVDTIIPLQLAQEALKREVQKLKDVGKEDMLSTDDWAQPPLESNEAHLVSKLEKAFNMLELKNIKISELESTLNSTKIINEYEELLTRRIAAEVEYLVISKTIQNLKADQTHLTTEQKNVSVTATAPELEDAKKMKNRVRRYVICSIIQSVLLLVVLYIFVLKFSSKIVEVIPT</sequence>
<organism evidence="3 4">
    <name type="scientific">Mikania micrantha</name>
    <name type="common">bitter vine</name>
    <dbReference type="NCBI Taxonomy" id="192012"/>
    <lineage>
        <taxon>Eukaryota</taxon>
        <taxon>Viridiplantae</taxon>
        <taxon>Streptophyta</taxon>
        <taxon>Embryophyta</taxon>
        <taxon>Tracheophyta</taxon>
        <taxon>Spermatophyta</taxon>
        <taxon>Magnoliopsida</taxon>
        <taxon>eudicotyledons</taxon>
        <taxon>Gunneridae</taxon>
        <taxon>Pentapetalae</taxon>
        <taxon>asterids</taxon>
        <taxon>campanulids</taxon>
        <taxon>Asterales</taxon>
        <taxon>Asteraceae</taxon>
        <taxon>Asteroideae</taxon>
        <taxon>Heliantheae alliance</taxon>
        <taxon>Eupatorieae</taxon>
        <taxon>Mikania</taxon>
    </lineage>
</organism>
<evidence type="ECO:0008006" key="5">
    <source>
        <dbReference type="Google" id="ProtNLM"/>
    </source>
</evidence>